<organism evidence="6 9">
    <name type="scientific">Pseudoalteromonas aurantia</name>
    <dbReference type="NCBI Taxonomy" id="43654"/>
    <lineage>
        <taxon>Bacteria</taxon>
        <taxon>Pseudomonadati</taxon>
        <taxon>Pseudomonadota</taxon>
        <taxon>Gammaproteobacteria</taxon>
        <taxon>Alteromonadales</taxon>
        <taxon>Pseudoalteromonadaceae</taxon>
        <taxon>Pseudoalteromonas</taxon>
    </lineage>
</organism>
<name>A0A5S3VC83_9GAMM</name>
<keyword evidence="2 5" id="KW-0812">Transmembrane</keyword>
<comment type="subcellular location">
    <subcellularLocation>
        <location evidence="1">Membrane</location>
    </subcellularLocation>
</comment>
<reference evidence="9" key="2">
    <citation type="submission" date="2019-06" db="EMBL/GenBank/DDBJ databases">
        <title>Co-occurence of chitin degradation, pigmentation and bioactivity in marine Pseudoalteromonas.</title>
        <authorList>
            <person name="Sonnenschein E.C."/>
            <person name="Bech P.K."/>
        </authorList>
    </citation>
    <scope>NUCLEOTIDE SEQUENCE [LARGE SCALE GENOMIC DNA]</scope>
    <source>
        <strain evidence="9">S3790</strain>
        <strain evidence="7">S3895</strain>
    </source>
</reference>
<dbReference type="EMBL" id="PNBW01000034">
    <property type="protein sequence ID" value="TMO75724.1"/>
    <property type="molecule type" value="Genomic_DNA"/>
</dbReference>
<feature type="transmembrane region" description="Helical" evidence="5">
    <location>
        <begin position="73"/>
        <end position="103"/>
    </location>
</feature>
<keyword evidence="3 5" id="KW-1133">Transmembrane helix</keyword>
<evidence type="ECO:0000313" key="8">
    <source>
        <dbReference type="Proteomes" id="UP000307164"/>
    </source>
</evidence>
<dbReference type="Proteomes" id="UP000307217">
    <property type="component" value="Unassembled WGS sequence"/>
</dbReference>
<dbReference type="EMBL" id="PNBX01000014">
    <property type="protein sequence ID" value="TMO69688.1"/>
    <property type="molecule type" value="Genomic_DNA"/>
</dbReference>
<comment type="caution">
    <text evidence="6">The sequence shown here is derived from an EMBL/GenBank/DDBJ whole genome shotgun (WGS) entry which is preliminary data.</text>
</comment>
<dbReference type="InterPro" id="IPR001129">
    <property type="entry name" value="Membr-assoc_MAPEG"/>
</dbReference>
<proteinExistence type="predicted"/>
<evidence type="ECO:0000313" key="7">
    <source>
        <dbReference type="EMBL" id="TMO75724.1"/>
    </source>
</evidence>
<dbReference type="Pfam" id="PF01124">
    <property type="entry name" value="MAPEG"/>
    <property type="match status" value="1"/>
</dbReference>
<evidence type="ECO:0000256" key="2">
    <source>
        <dbReference type="ARBA" id="ARBA00022692"/>
    </source>
</evidence>
<dbReference type="Gene3D" id="1.20.120.550">
    <property type="entry name" value="Membrane associated eicosanoid/glutathione metabolism-like domain"/>
    <property type="match status" value="1"/>
</dbReference>
<evidence type="ECO:0000313" key="9">
    <source>
        <dbReference type="Proteomes" id="UP000307217"/>
    </source>
</evidence>
<dbReference type="InterPro" id="IPR023352">
    <property type="entry name" value="MAPEG-like_dom_sf"/>
</dbReference>
<feature type="transmembrane region" description="Helical" evidence="5">
    <location>
        <begin position="6"/>
        <end position="28"/>
    </location>
</feature>
<sequence length="141" mass="15885">MHHPALFLVILAMFLQVLLTIVVMFIMGRRRFTAHKTKAIPSHAFKTMDLDNAPESVVVAGRNFSNQFEMPNLFFVACLLAISLNNTSLFFAVVSVLFVVSRIVHSYVHLNGNFIVARFCVFLVGCALLIIQWITLMVTLL</sequence>
<dbReference type="AlphaFoldDB" id="A0A5S3VC83"/>
<protein>
    <recommendedName>
        <fullName evidence="10">MAPEG family protein</fullName>
    </recommendedName>
</protein>
<evidence type="ECO:0000313" key="6">
    <source>
        <dbReference type="EMBL" id="TMO69688.1"/>
    </source>
</evidence>
<dbReference type="Proteomes" id="UP000307164">
    <property type="component" value="Unassembled WGS sequence"/>
</dbReference>
<gene>
    <name evidence="6" type="ORF">CWC19_04350</name>
    <name evidence="7" type="ORF">CWC20_07110</name>
</gene>
<evidence type="ECO:0000256" key="1">
    <source>
        <dbReference type="ARBA" id="ARBA00004370"/>
    </source>
</evidence>
<evidence type="ECO:0008006" key="10">
    <source>
        <dbReference type="Google" id="ProtNLM"/>
    </source>
</evidence>
<feature type="transmembrane region" description="Helical" evidence="5">
    <location>
        <begin position="115"/>
        <end position="140"/>
    </location>
</feature>
<evidence type="ECO:0000256" key="5">
    <source>
        <dbReference type="SAM" id="Phobius"/>
    </source>
</evidence>
<reference evidence="6" key="3">
    <citation type="submission" date="2019-09" db="EMBL/GenBank/DDBJ databases">
        <title>Co-occurence of chitin degradation, pigmentation and bioactivity in marine Pseudoalteromonas.</title>
        <authorList>
            <person name="Sonnenschein E.C."/>
            <person name="Bech P.K."/>
        </authorList>
    </citation>
    <scope>NUCLEOTIDE SEQUENCE</scope>
    <source>
        <strain evidence="6">S3790</strain>
        <strain evidence="8">S3895</strain>
    </source>
</reference>
<keyword evidence="8" id="KW-1185">Reference proteome</keyword>
<dbReference type="GO" id="GO:0016020">
    <property type="term" value="C:membrane"/>
    <property type="evidence" value="ECO:0007669"/>
    <property type="project" value="UniProtKB-SubCell"/>
</dbReference>
<dbReference type="RefSeq" id="WP_138590330.1">
    <property type="nucleotide sequence ID" value="NZ_PNBW01000034.1"/>
</dbReference>
<reference evidence="8 9" key="1">
    <citation type="submission" date="2018-01" db="EMBL/GenBank/DDBJ databases">
        <authorList>
            <person name="Paulsen S."/>
            <person name="Gram L.K."/>
        </authorList>
    </citation>
    <scope>NUCLEOTIDE SEQUENCE [LARGE SCALE GENOMIC DNA]</scope>
    <source>
        <strain evidence="6 9">S3790</strain>
        <strain evidence="7 8">S3895</strain>
    </source>
</reference>
<accession>A0A5S3VC83</accession>
<evidence type="ECO:0000256" key="4">
    <source>
        <dbReference type="ARBA" id="ARBA00023136"/>
    </source>
</evidence>
<dbReference type="OrthoDB" id="328594at2"/>
<keyword evidence="4 5" id="KW-0472">Membrane</keyword>
<evidence type="ECO:0000256" key="3">
    <source>
        <dbReference type="ARBA" id="ARBA00022989"/>
    </source>
</evidence>
<dbReference type="SUPFAM" id="SSF161084">
    <property type="entry name" value="MAPEG domain-like"/>
    <property type="match status" value="1"/>
</dbReference>